<proteinExistence type="predicted"/>
<dbReference type="EMBL" id="JAIEZQ010000001">
    <property type="protein sequence ID" value="MBY9074591.1"/>
    <property type="molecule type" value="Genomic_DNA"/>
</dbReference>
<dbReference type="RefSeq" id="WP_221024247.1">
    <property type="nucleotide sequence ID" value="NZ_JAIEZQ010000001.1"/>
</dbReference>
<name>A0ABS7RIJ1_9ACTN</name>
<dbReference type="Proteomes" id="UP000754710">
    <property type="component" value="Unassembled WGS sequence"/>
</dbReference>
<gene>
    <name evidence="1" type="ORF">K1X13_07135</name>
</gene>
<organism evidence="1 2">
    <name type="scientific">Nocardioides jiangsuensis</name>
    <dbReference type="NCBI Taxonomy" id="2866161"/>
    <lineage>
        <taxon>Bacteria</taxon>
        <taxon>Bacillati</taxon>
        <taxon>Actinomycetota</taxon>
        <taxon>Actinomycetes</taxon>
        <taxon>Propionibacteriales</taxon>
        <taxon>Nocardioidaceae</taxon>
        <taxon>Nocardioides</taxon>
    </lineage>
</organism>
<evidence type="ECO:0000313" key="1">
    <source>
        <dbReference type="EMBL" id="MBY9074591.1"/>
    </source>
</evidence>
<evidence type="ECO:0008006" key="3">
    <source>
        <dbReference type="Google" id="ProtNLM"/>
    </source>
</evidence>
<reference evidence="1 2" key="1">
    <citation type="submission" date="2021-08" db="EMBL/GenBank/DDBJ databases">
        <title>Nocardioides bacterium WL0053 sp. nov., isolated from the sediment.</title>
        <authorList>
            <person name="Wang L."/>
            <person name="Zhang D."/>
            <person name="Zhang A."/>
        </authorList>
    </citation>
    <scope>NUCLEOTIDE SEQUENCE [LARGE SCALE GENOMIC DNA]</scope>
    <source>
        <strain evidence="1 2">WL0053</strain>
    </source>
</reference>
<sequence>MVVRRLLGPFAGRGPLPALLVLAALVLALLPGRAAVADEEPQEPVVPFLATEVTRSAARTVTYGDRVAVEGQVVFTDPLGETRYAVDDAEVTLERRYLREDTWTSVGTGVTDGDLPVYRFEERAVRSAAYRVTYAGDATFLPSSAQATVRVRRAATSTVTEPRDEVFRLRGRVLPTYAGLVYLTRRSCADCGWTTVGSERATEDGRYRFALTLPETGTRWFRVRVPASQAYLVGYSQTWRLVRAR</sequence>
<protein>
    <recommendedName>
        <fullName evidence="3">Bacterial Ig domain-containing protein</fullName>
    </recommendedName>
</protein>
<accession>A0ABS7RIJ1</accession>
<comment type="caution">
    <text evidence="1">The sequence shown here is derived from an EMBL/GenBank/DDBJ whole genome shotgun (WGS) entry which is preliminary data.</text>
</comment>
<keyword evidence="2" id="KW-1185">Reference proteome</keyword>
<evidence type="ECO:0000313" key="2">
    <source>
        <dbReference type="Proteomes" id="UP000754710"/>
    </source>
</evidence>